<keyword evidence="2" id="KW-1185">Reference proteome</keyword>
<dbReference type="EMBL" id="ML769441">
    <property type="protein sequence ID" value="KAE9401845.1"/>
    <property type="molecule type" value="Genomic_DNA"/>
</dbReference>
<gene>
    <name evidence="1" type="ORF">BT96DRAFT_937589</name>
</gene>
<protein>
    <submittedName>
        <fullName evidence="1">Uncharacterized protein</fullName>
    </submittedName>
</protein>
<name>A0A6A4HZ23_9AGAR</name>
<accession>A0A6A4HZ23</accession>
<sequence>MLPAGAGNANEALWYKDIRLSSFALLFNLFSFLSGNNSMYELTVRRCCNKLQWTNVIVGTLDWGKDLDEKSREVVPPGCMVCAAPISGMLKLPLESNELASAFTQFSLHMSAMRLSTADRREDPGSSGVLVEKSYRIRIQGAFPRIRSRIAFAFAFMGHFHAFVPISA</sequence>
<evidence type="ECO:0000313" key="2">
    <source>
        <dbReference type="Proteomes" id="UP000799118"/>
    </source>
</evidence>
<dbReference type="AlphaFoldDB" id="A0A6A4HZ23"/>
<organism evidence="1 2">
    <name type="scientific">Gymnopus androsaceus JB14</name>
    <dbReference type="NCBI Taxonomy" id="1447944"/>
    <lineage>
        <taxon>Eukaryota</taxon>
        <taxon>Fungi</taxon>
        <taxon>Dikarya</taxon>
        <taxon>Basidiomycota</taxon>
        <taxon>Agaricomycotina</taxon>
        <taxon>Agaricomycetes</taxon>
        <taxon>Agaricomycetidae</taxon>
        <taxon>Agaricales</taxon>
        <taxon>Marasmiineae</taxon>
        <taxon>Omphalotaceae</taxon>
        <taxon>Gymnopus</taxon>
    </lineage>
</organism>
<reference evidence="1" key="1">
    <citation type="journal article" date="2019" name="Environ. Microbiol.">
        <title>Fungal ecological strategies reflected in gene transcription - a case study of two litter decomposers.</title>
        <authorList>
            <person name="Barbi F."/>
            <person name="Kohler A."/>
            <person name="Barry K."/>
            <person name="Baskaran P."/>
            <person name="Daum C."/>
            <person name="Fauchery L."/>
            <person name="Ihrmark K."/>
            <person name="Kuo A."/>
            <person name="LaButti K."/>
            <person name="Lipzen A."/>
            <person name="Morin E."/>
            <person name="Grigoriev I.V."/>
            <person name="Henrissat B."/>
            <person name="Lindahl B."/>
            <person name="Martin F."/>
        </authorList>
    </citation>
    <scope>NUCLEOTIDE SEQUENCE</scope>
    <source>
        <strain evidence="1">JB14</strain>
    </source>
</reference>
<dbReference type="Proteomes" id="UP000799118">
    <property type="component" value="Unassembled WGS sequence"/>
</dbReference>
<proteinExistence type="predicted"/>
<evidence type="ECO:0000313" key="1">
    <source>
        <dbReference type="EMBL" id="KAE9401845.1"/>
    </source>
</evidence>